<comment type="caution">
    <text evidence="3">The sequence shown here is derived from an EMBL/GenBank/DDBJ whole genome shotgun (WGS) entry which is preliminary data.</text>
</comment>
<reference evidence="3 4" key="1">
    <citation type="journal article" date="2024" name="Nat. Commun.">
        <title>Phylogenomics reveals the evolutionary origins of lichenization in chlorophyte algae.</title>
        <authorList>
            <person name="Puginier C."/>
            <person name="Libourel C."/>
            <person name="Otte J."/>
            <person name="Skaloud P."/>
            <person name="Haon M."/>
            <person name="Grisel S."/>
            <person name="Petersen M."/>
            <person name="Berrin J.G."/>
            <person name="Delaux P.M."/>
            <person name="Dal Grande F."/>
            <person name="Keller J."/>
        </authorList>
    </citation>
    <scope>NUCLEOTIDE SEQUENCE [LARGE SCALE GENOMIC DNA]</scope>
    <source>
        <strain evidence="3 4">SAG 216-7</strain>
    </source>
</reference>
<sequence length="523" mass="57799">MDAVNRSSSSIAVIFDSVDRIENGRRDLRQWSQGCLWGAITIITVNSPVLGKIAKISFERCLGTLIGGWLGITFILVLWTAENDGQAVIVAGTRVTCIVLAVLLMALLAMLIYPQIASEQVLGSLNKAMESTALLNRIVWEEPTDSSTCSTSSREKAHAAGVGANARGPRKRWRMGACLPVCCPRPSGGSNKEGDTSEDAAAKQQLDAEEKEAAERAALQLGFHGYAELEREGPFFDASTDVRTHQAAAEEQLTTALSELYVGTWAGRKWFVPTIFYHNQAHNKQGWHMPEKLITRLAMRMRRVVRVLNMIHATFRDGFQKEVLEELEHHFPLDLLVELSEAAIATLQAFVDAFPKPGRKVTVEMQCAQLKQLRKVTDVLLALAHTSRQHKVELILLGEEVRKAVAAHGCSEEELLRQLRALSHASREMSHSGADESLFLFPNTEPGWLATARWYSFHFLVHQLVDALERLRVTLNLMLPRLPGAHIKTHAHPAGDTSPTASETAEHSAAHAQRAKLQVCVEA</sequence>
<keyword evidence="2" id="KW-0812">Transmembrane</keyword>
<feature type="region of interest" description="Disordered" evidence="1">
    <location>
        <begin position="488"/>
        <end position="509"/>
    </location>
</feature>
<keyword evidence="2" id="KW-0472">Membrane</keyword>
<dbReference type="EMBL" id="JALJOT010000013">
    <property type="protein sequence ID" value="KAK9903961.1"/>
    <property type="molecule type" value="Genomic_DNA"/>
</dbReference>
<gene>
    <name evidence="3" type="ORF">WJX75_001419</name>
</gene>
<feature type="transmembrane region" description="Helical" evidence="2">
    <location>
        <begin position="62"/>
        <end position="81"/>
    </location>
</feature>
<keyword evidence="4" id="KW-1185">Reference proteome</keyword>
<proteinExistence type="predicted"/>
<feature type="region of interest" description="Disordered" evidence="1">
    <location>
        <begin position="187"/>
        <end position="210"/>
    </location>
</feature>
<evidence type="ECO:0000313" key="3">
    <source>
        <dbReference type="EMBL" id="KAK9903961.1"/>
    </source>
</evidence>
<evidence type="ECO:0000313" key="4">
    <source>
        <dbReference type="Proteomes" id="UP001491310"/>
    </source>
</evidence>
<feature type="transmembrane region" description="Helical" evidence="2">
    <location>
        <begin position="87"/>
        <end position="113"/>
    </location>
</feature>
<name>A0ABR2YER1_9CHLO</name>
<feature type="transmembrane region" description="Helical" evidence="2">
    <location>
        <begin position="31"/>
        <end position="50"/>
    </location>
</feature>
<accession>A0ABR2YER1</accession>
<evidence type="ECO:0008006" key="5">
    <source>
        <dbReference type="Google" id="ProtNLM"/>
    </source>
</evidence>
<protein>
    <recommendedName>
        <fullName evidence="5">DUF2421 domain-containing protein</fullName>
    </recommendedName>
</protein>
<evidence type="ECO:0000256" key="2">
    <source>
        <dbReference type="SAM" id="Phobius"/>
    </source>
</evidence>
<evidence type="ECO:0000256" key="1">
    <source>
        <dbReference type="SAM" id="MobiDB-lite"/>
    </source>
</evidence>
<keyword evidence="2" id="KW-1133">Transmembrane helix</keyword>
<organism evidence="3 4">
    <name type="scientific">Coccomyxa subellipsoidea</name>
    <dbReference type="NCBI Taxonomy" id="248742"/>
    <lineage>
        <taxon>Eukaryota</taxon>
        <taxon>Viridiplantae</taxon>
        <taxon>Chlorophyta</taxon>
        <taxon>core chlorophytes</taxon>
        <taxon>Trebouxiophyceae</taxon>
        <taxon>Trebouxiophyceae incertae sedis</taxon>
        <taxon>Coccomyxaceae</taxon>
        <taxon>Coccomyxa</taxon>
    </lineage>
</organism>
<dbReference type="Proteomes" id="UP001491310">
    <property type="component" value="Unassembled WGS sequence"/>
</dbReference>